<accession>A0ABQ1SKH8</accession>
<evidence type="ECO:0000256" key="1">
    <source>
        <dbReference type="SAM" id="SignalP"/>
    </source>
</evidence>
<comment type="caution">
    <text evidence="2">The sequence shown here is derived from an EMBL/GenBank/DDBJ whole genome shotgun (WGS) entry which is preliminary data.</text>
</comment>
<feature type="signal peptide" evidence="1">
    <location>
        <begin position="1"/>
        <end position="25"/>
    </location>
</feature>
<dbReference type="Proteomes" id="UP000599179">
    <property type="component" value="Unassembled WGS sequence"/>
</dbReference>
<sequence>MKIKSNLFFLTFLITAGLIFTSCSSDDDTQGETGEDSRVLNVEKADGTLYSDGEVITFNKAGGNGTRPEDVQLKYYLKNVGSEDINVKIEVLEFRGTDGSDFTFCVQPLCIFEVTEGQSYPPNGTVISPGEYNSQDDYFINNDIGDENTTSIEYDMRFYVEDDNGNQTNDLTITYQYMPN</sequence>
<evidence type="ECO:0000313" key="2">
    <source>
        <dbReference type="EMBL" id="GGE39200.1"/>
    </source>
</evidence>
<keyword evidence="3" id="KW-1185">Reference proteome</keyword>
<proteinExistence type="predicted"/>
<reference evidence="3" key="1">
    <citation type="journal article" date="2019" name="Int. J. Syst. Evol. Microbiol.">
        <title>The Global Catalogue of Microorganisms (GCM) 10K type strain sequencing project: providing services to taxonomists for standard genome sequencing and annotation.</title>
        <authorList>
            <consortium name="The Broad Institute Genomics Platform"/>
            <consortium name="The Broad Institute Genome Sequencing Center for Infectious Disease"/>
            <person name="Wu L."/>
            <person name="Ma J."/>
        </authorList>
    </citation>
    <scope>NUCLEOTIDE SEQUENCE [LARGE SCALE GENOMIC DNA]</scope>
    <source>
        <strain evidence="3">CGMCC 1.12931</strain>
    </source>
</reference>
<dbReference type="PROSITE" id="PS51257">
    <property type="entry name" value="PROKAR_LIPOPROTEIN"/>
    <property type="match status" value="1"/>
</dbReference>
<evidence type="ECO:0000313" key="3">
    <source>
        <dbReference type="Proteomes" id="UP000599179"/>
    </source>
</evidence>
<feature type="chain" id="PRO_5045905982" evidence="1">
    <location>
        <begin position="26"/>
        <end position="180"/>
    </location>
</feature>
<organism evidence="2 3">
    <name type="scientific">Psychroflexus planctonicus</name>
    <dbReference type="NCBI Taxonomy" id="1526575"/>
    <lineage>
        <taxon>Bacteria</taxon>
        <taxon>Pseudomonadati</taxon>
        <taxon>Bacteroidota</taxon>
        <taxon>Flavobacteriia</taxon>
        <taxon>Flavobacteriales</taxon>
        <taxon>Flavobacteriaceae</taxon>
        <taxon>Psychroflexus</taxon>
    </lineage>
</organism>
<keyword evidence="1" id="KW-0732">Signal</keyword>
<protein>
    <submittedName>
        <fullName evidence="2">Uncharacterized protein</fullName>
    </submittedName>
</protein>
<dbReference type="EMBL" id="BMGM01000008">
    <property type="protein sequence ID" value="GGE39200.1"/>
    <property type="molecule type" value="Genomic_DNA"/>
</dbReference>
<dbReference type="RefSeq" id="WP_188458918.1">
    <property type="nucleotide sequence ID" value="NZ_BMGM01000008.1"/>
</dbReference>
<gene>
    <name evidence="2" type="ORF">GCM10010832_19340</name>
</gene>
<name>A0ABQ1SKH8_9FLAO</name>